<dbReference type="RefSeq" id="WP_087929389.1">
    <property type="nucleotide sequence ID" value="NZ_CP021744.1"/>
</dbReference>
<feature type="compositionally biased region" description="Pro residues" evidence="1">
    <location>
        <begin position="1"/>
        <end position="12"/>
    </location>
</feature>
<dbReference type="GO" id="GO:0043041">
    <property type="term" value="P:amino acid activation for nonribosomal peptide biosynthetic process"/>
    <property type="evidence" value="ECO:0007669"/>
    <property type="project" value="TreeGrafter"/>
</dbReference>
<accession>A0A1Z2LBE3</accession>
<proteinExistence type="predicted"/>
<gene>
    <name evidence="3" type="ORF">SMD11_6039</name>
</gene>
<dbReference type="KEGG" id="salj:SMD11_6039"/>
<dbReference type="AlphaFoldDB" id="A0A1Z2LBE3"/>
<dbReference type="Gene3D" id="3.40.50.12780">
    <property type="entry name" value="N-terminal domain of ligase-like"/>
    <property type="match status" value="1"/>
</dbReference>
<dbReference type="EMBL" id="CP021744">
    <property type="protein sequence ID" value="ARZ71615.1"/>
    <property type="molecule type" value="Genomic_DNA"/>
</dbReference>
<evidence type="ECO:0000313" key="4">
    <source>
        <dbReference type="Proteomes" id="UP000195755"/>
    </source>
</evidence>
<evidence type="ECO:0000259" key="2">
    <source>
        <dbReference type="Pfam" id="PF00501"/>
    </source>
</evidence>
<name>A0A1Z2LBE3_9ACTN</name>
<dbReference type="GO" id="GO:0031177">
    <property type="term" value="F:phosphopantetheine binding"/>
    <property type="evidence" value="ECO:0007669"/>
    <property type="project" value="TreeGrafter"/>
</dbReference>
<feature type="domain" description="AMP-dependent synthetase/ligase" evidence="2">
    <location>
        <begin position="41"/>
        <end position="315"/>
    </location>
</feature>
<dbReference type="Pfam" id="PF00501">
    <property type="entry name" value="AMP-binding"/>
    <property type="match status" value="1"/>
</dbReference>
<feature type="region of interest" description="Disordered" evidence="1">
    <location>
        <begin position="1"/>
        <end position="20"/>
    </location>
</feature>
<dbReference type="Proteomes" id="UP000195755">
    <property type="component" value="Chromosome"/>
</dbReference>
<dbReference type="OrthoDB" id="2472181at2"/>
<sequence>MPAPTLPAPSAPVPVATAPPGSPYAPQATALLADTVHGTVARQAAAFPHRTAVRAHDATLTYTALDRRANHLAHRLRALGVREGDTVAVCLEPSARQVTALLAVLKAGGAYLALGPGEHPRGGDRAALLRNTGARAVVTQELFAGDWNETIPTLLLGPTTVPAPLGAVPPATGVPAHGPAYLLPVTGPASAPWGVCVPHKALTALAEDARFLPARPGDVALSAYGPDGGSALGLWAPLMAGAQLLIAPRGLGPRELATLIREERVTVARLGAPAFREMAGEGLAALKGLRCLVVTTASLSSEELSLVRRELPRTLLVETVTL</sequence>
<organism evidence="3 4">
    <name type="scientific">Streptomyces albireticuli</name>
    <dbReference type="NCBI Taxonomy" id="1940"/>
    <lineage>
        <taxon>Bacteria</taxon>
        <taxon>Bacillati</taxon>
        <taxon>Actinomycetota</taxon>
        <taxon>Actinomycetes</taxon>
        <taxon>Kitasatosporales</taxon>
        <taxon>Streptomycetaceae</taxon>
        <taxon>Streptomyces</taxon>
    </lineage>
</organism>
<protein>
    <recommendedName>
        <fullName evidence="2">AMP-dependent synthetase/ligase domain-containing protein</fullName>
    </recommendedName>
</protein>
<dbReference type="GO" id="GO:0005737">
    <property type="term" value="C:cytoplasm"/>
    <property type="evidence" value="ECO:0007669"/>
    <property type="project" value="TreeGrafter"/>
</dbReference>
<dbReference type="PANTHER" id="PTHR45527:SF1">
    <property type="entry name" value="FATTY ACID SYNTHASE"/>
    <property type="match status" value="1"/>
</dbReference>
<dbReference type="SUPFAM" id="SSF56801">
    <property type="entry name" value="Acetyl-CoA synthetase-like"/>
    <property type="match status" value="1"/>
</dbReference>
<dbReference type="GO" id="GO:0044550">
    <property type="term" value="P:secondary metabolite biosynthetic process"/>
    <property type="evidence" value="ECO:0007669"/>
    <property type="project" value="TreeGrafter"/>
</dbReference>
<evidence type="ECO:0000256" key="1">
    <source>
        <dbReference type="SAM" id="MobiDB-lite"/>
    </source>
</evidence>
<dbReference type="InterPro" id="IPR000873">
    <property type="entry name" value="AMP-dep_synth/lig_dom"/>
</dbReference>
<dbReference type="InterPro" id="IPR042099">
    <property type="entry name" value="ANL_N_sf"/>
</dbReference>
<dbReference type="PANTHER" id="PTHR45527">
    <property type="entry name" value="NONRIBOSOMAL PEPTIDE SYNTHETASE"/>
    <property type="match status" value="1"/>
</dbReference>
<evidence type="ECO:0000313" key="3">
    <source>
        <dbReference type="EMBL" id="ARZ71615.1"/>
    </source>
</evidence>
<reference evidence="3 4" key="1">
    <citation type="submission" date="2017-06" db="EMBL/GenBank/DDBJ databases">
        <title>Streptomyces albireticuli Genome sequencing and assembly.</title>
        <authorList>
            <person name="Wang Y."/>
            <person name="Du B."/>
            <person name="Ding Y."/>
            <person name="Liu H."/>
            <person name="Hou Q."/>
            <person name="Liu K."/>
            <person name="Yao L."/>
            <person name="Wang C."/>
        </authorList>
    </citation>
    <scope>NUCLEOTIDE SEQUENCE [LARGE SCALE GENOMIC DNA]</scope>
    <source>
        <strain evidence="3 4">MDJK11</strain>
    </source>
</reference>